<feature type="domain" description="FMN-dependent dehydrogenase" evidence="12">
    <location>
        <begin position="196"/>
        <end position="284"/>
    </location>
</feature>
<comment type="function">
    <text evidence="11">Involved in the biosynthesis of isoprenoids. Catalyzes the 1,3-allylic rearrangement of the homoallylic substrate isopentenyl (IPP) to its allylic isomer, dimethylallyl diphosphate (DMAPP).</text>
</comment>
<evidence type="ECO:0000256" key="11">
    <source>
        <dbReference type="HAMAP-Rule" id="MF_00354"/>
    </source>
</evidence>
<dbReference type="InterPro" id="IPR011179">
    <property type="entry name" value="IPdP_isomerase"/>
</dbReference>
<evidence type="ECO:0000256" key="9">
    <source>
        <dbReference type="ARBA" id="ARBA00023235"/>
    </source>
</evidence>
<dbReference type="PANTHER" id="PTHR43665">
    <property type="entry name" value="ISOPENTENYL-DIPHOSPHATE DELTA-ISOMERASE"/>
    <property type="match status" value="1"/>
</dbReference>
<dbReference type="AlphaFoldDB" id="A0A0E4GAT9"/>
<dbReference type="InterPro" id="IPR013785">
    <property type="entry name" value="Aldolase_TIM"/>
</dbReference>
<dbReference type="EMBL" id="CGIH01000010">
    <property type="protein sequence ID" value="CFX21320.1"/>
    <property type="molecule type" value="Genomic_DNA"/>
</dbReference>
<reference evidence="13 14" key="1">
    <citation type="submission" date="2015-03" db="EMBL/GenBank/DDBJ databases">
        <authorList>
            <person name="Murphy D."/>
        </authorList>
    </citation>
    <scope>NUCLEOTIDE SEQUENCE [LARGE SCALE GENOMIC DNA]</scope>
    <source>
        <strain evidence="13 14">OL-4</strain>
    </source>
</reference>
<evidence type="ECO:0000256" key="4">
    <source>
        <dbReference type="ARBA" id="ARBA00022643"/>
    </source>
</evidence>
<comment type="catalytic activity">
    <reaction evidence="11">
        <text>isopentenyl diphosphate = dimethylallyl diphosphate</text>
        <dbReference type="Rhea" id="RHEA:23284"/>
        <dbReference type="ChEBI" id="CHEBI:57623"/>
        <dbReference type="ChEBI" id="CHEBI:128769"/>
        <dbReference type="EC" id="5.3.3.2"/>
    </reaction>
</comment>
<comment type="subcellular location">
    <subcellularLocation>
        <location evidence="11">Cytoplasm</location>
    </subcellularLocation>
</comment>
<dbReference type="GO" id="GO:0010181">
    <property type="term" value="F:FMN binding"/>
    <property type="evidence" value="ECO:0007669"/>
    <property type="project" value="UniProtKB-UniRule"/>
</dbReference>
<evidence type="ECO:0000256" key="8">
    <source>
        <dbReference type="ARBA" id="ARBA00023229"/>
    </source>
</evidence>
<comment type="caution">
    <text evidence="11">Lacks conserved residue(s) required for the propagation of feature annotation.</text>
</comment>
<dbReference type="Gene3D" id="3.20.20.70">
    <property type="entry name" value="Aldolase class I"/>
    <property type="match status" value="1"/>
</dbReference>
<feature type="binding site" evidence="11">
    <location>
        <position position="174"/>
    </location>
    <ligand>
        <name>FMN</name>
        <dbReference type="ChEBI" id="CHEBI:58210"/>
    </ligand>
</feature>
<comment type="cofactor">
    <cofactor evidence="11">
        <name>NADPH</name>
        <dbReference type="ChEBI" id="CHEBI:57783"/>
    </cofactor>
</comment>
<keyword evidence="2 11" id="KW-0963">Cytoplasm</keyword>
<gene>
    <name evidence="11" type="primary">fni</name>
    <name evidence="13" type="ORF">797</name>
</gene>
<evidence type="ECO:0000313" key="13">
    <source>
        <dbReference type="EMBL" id="CFX21320.1"/>
    </source>
</evidence>
<dbReference type="InterPro" id="IPR000262">
    <property type="entry name" value="FMN-dep_DH"/>
</dbReference>
<evidence type="ECO:0000256" key="7">
    <source>
        <dbReference type="ARBA" id="ARBA00022857"/>
    </source>
</evidence>
<dbReference type="PANTHER" id="PTHR43665:SF1">
    <property type="entry name" value="ISOPENTENYL-DIPHOSPHATE DELTA-ISOMERASE"/>
    <property type="match status" value="1"/>
</dbReference>
<keyword evidence="6 11" id="KW-0460">Magnesium</keyword>
<dbReference type="GO" id="GO:0000287">
    <property type="term" value="F:magnesium ion binding"/>
    <property type="evidence" value="ECO:0007669"/>
    <property type="project" value="UniProtKB-UniRule"/>
</dbReference>
<evidence type="ECO:0000259" key="12">
    <source>
        <dbReference type="Pfam" id="PF01070"/>
    </source>
</evidence>
<evidence type="ECO:0000256" key="10">
    <source>
        <dbReference type="ARBA" id="ARBA00025810"/>
    </source>
</evidence>
<dbReference type="STRING" id="690567.797"/>
<evidence type="ECO:0000256" key="2">
    <source>
        <dbReference type="ARBA" id="ARBA00022490"/>
    </source>
</evidence>
<feature type="binding site" evidence="11">
    <location>
        <position position="144"/>
    </location>
    <ligand>
        <name>FMN</name>
        <dbReference type="ChEBI" id="CHEBI:58210"/>
    </ligand>
</feature>
<evidence type="ECO:0000256" key="5">
    <source>
        <dbReference type="ARBA" id="ARBA00022723"/>
    </source>
</evidence>
<dbReference type="GO" id="GO:0070402">
    <property type="term" value="F:NADPH binding"/>
    <property type="evidence" value="ECO:0007669"/>
    <property type="project" value="UniProtKB-UniRule"/>
</dbReference>
<keyword evidence="9 11" id="KW-0413">Isomerase</keyword>
<feature type="binding site" evidence="11">
    <location>
        <position position="113"/>
    </location>
    <ligand>
        <name>Mg(2+)</name>
        <dbReference type="ChEBI" id="CHEBI:18420"/>
    </ligand>
</feature>
<dbReference type="GO" id="GO:0004452">
    <property type="term" value="F:isopentenyl-diphosphate delta-isomerase activity"/>
    <property type="evidence" value="ECO:0007669"/>
    <property type="project" value="UniProtKB-UniRule"/>
</dbReference>
<evidence type="ECO:0000256" key="3">
    <source>
        <dbReference type="ARBA" id="ARBA00022630"/>
    </source>
</evidence>
<feature type="binding site" evidence="11">
    <location>
        <position position="112"/>
    </location>
    <ligand>
        <name>substrate</name>
    </ligand>
</feature>
<sequence>MDDIDLSYSFLGKKLACPVIINALTGGTDEAAEINRGLASLAHKYGLAMAVGSQTIALERPGLDKSFAVVRDMNPEGVILANVSANSSVEDCLAAVDMIAADGLQLHFNVPQELAMNEGDRNFRGILENVGLITQACPVPVIAKEVGFGFSQESALKLFNCGVRIFDNGGKGGTNFLAIEGHRGGRLSQGLSNWGISTAASLGEILALKLPVQIIASGGIRQASDLAKAIAMGAELVGIGGFFLKILLQEGIQELDQRLDQLFYQTKAVFLMAGAADCMEIKKKPVIILGRTAEWLKTRGIDPVQWCRS</sequence>
<organism evidence="13 14">
    <name type="scientific">Syntrophomonas zehnderi OL-4</name>
    <dbReference type="NCBI Taxonomy" id="690567"/>
    <lineage>
        <taxon>Bacteria</taxon>
        <taxon>Bacillati</taxon>
        <taxon>Bacillota</taxon>
        <taxon>Clostridia</taxon>
        <taxon>Eubacteriales</taxon>
        <taxon>Syntrophomonadaceae</taxon>
        <taxon>Syntrophomonas</taxon>
    </lineage>
</organism>
<accession>A0A0E4GAT9</accession>
<keyword evidence="3 11" id="KW-0285">Flavoprotein</keyword>
<comment type="cofactor">
    <cofactor evidence="11">
        <name>Mg(2+)</name>
        <dbReference type="ChEBI" id="CHEBI:18420"/>
    </cofactor>
</comment>
<protein>
    <recommendedName>
        <fullName evidence="11">Isopentenyl-diphosphate delta-isomerase</fullName>
        <shortName evidence="11">IPP isomerase</shortName>
        <ecNumber evidence="11">5.3.3.2</ecNumber>
    </recommendedName>
    <alternativeName>
        <fullName evidence="11">Isopentenyl diphosphate:dimethylallyl diphosphate isomerase</fullName>
    </alternativeName>
    <alternativeName>
        <fullName evidence="11">Isopentenyl pyrophosphate isomerase</fullName>
    </alternativeName>
    <alternativeName>
        <fullName evidence="11">Type 2 isopentenyl diphosphate isomerase</fullName>
        <shortName evidence="11">IDI-2</shortName>
    </alternativeName>
</protein>
<evidence type="ECO:0000256" key="1">
    <source>
        <dbReference type="ARBA" id="ARBA00001917"/>
    </source>
</evidence>
<comment type="cofactor">
    <cofactor evidence="1 11">
        <name>FMN</name>
        <dbReference type="ChEBI" id="CHEBI:58210"/>
    </cofactor>
</comment>
<keyword evidence="4 11" id="KW-0288">FMN</keyword>
<keyword evidence="14" id="KW-1185">Reference proteome</keyword>
<dbReference type="EC" id="5.3.3.2" evidence="11"/>
<feature type="binding site" evidence="11">
    <location>
        <position position="82"/>
    </location>
    <ligand>
        <name>FMN</name>
        <dbReference type="ChEBI" id="CHEBI:58210"/>
    </ligand>
</feature>
<evidence type="ECO:0000256" key="6">
    <source>
        <dbReference type="ARBA" id="ARBA00022842"/>
    </source>
</evidence>
<proteinExistence type="inferred from homology"/>
<feature type="binding site" evidence="11">
    <location>
        <begin position="23"/>
        <end position="25"/>
    </location>
    <ligand>
        <name>FMN</name>
        <dbReference type="ChEBI" id="CHEBI:58210"/>
    </ligand>
</feature>
<keyword evidence="8 11" id="KW-0414">Isoprene biosynthesis</keyword>
<dbReference type="Pfam" id="PF01070">
    <property type="entry name" value="FMN_dh"/>
    <property type="match status" value="1"/>
</dbReference>
<comment type="subunit">
    <text evidence="10 11">Homooctamer. Dimer of tetramers.</text>
</comment>
<keyword evidence="5 11" id="KW-0479">Metal-binding</keyword>
<dbReference type="GO" id="GO:0005737">
    <property type="term" value="C:cytoplasm"/>
    <property type="evidence" value="ECO:0007669"/>
    <property type="project" value="UniProtKB-SubCell"/>
</dbReference>
<feature type="binding site" evidence="11">
    <location>
        <position position="53"/>
    </location>
    <ligand>
        <name>FMN</name>
        <dbReference type="ChEBI" id="CHEBI:58210"/>
    </ligand>
</feature>
<dbReference type="GO" id="GO:0016491">
    <property type="term" value="F:oxidoreductase activity"/>
    <property type="evidence" value="ECO:0007669"/>
    <property type="project" value="InterPro"/>
</dbReference>
<dbReference type="Proteomes" id="UP000045545">
    <property type="component" value="Unassembled WGS sequence"/>
</dbReference>
<dbReference type="GO" id="GO:0008299">
    <property type="term" value="P:isoprenoid biosynthetic process"/>
    <property type="evidence" value="ECO:0007669"/>
    <property type="project" value="UniProtKB-UniRule"/>
</dbReference>
<dbReference type="NCBIfam" id="TIGR02151">
    <property type="entry name" value="IPP_isom_2"/>
    <property type="match status" value="1"/>
</dbReference>
<name>A0A0E4GAT9_9FIRM</name>
<dbReference type="PIRSF" id="PIRSF003314">
    <property type="entry name" value="IPP_isomerase"/>
    <property type="match status" value="1"/>
</dbReference>
<comment type="similarity">
    <text evidence="11">Belongs to the IPP isomerase type 2 family.</text>
</comment>
<keyword evidence="7 11" id="KW-0521">NADP</keyword>
<dbReference type="SUPFAM" id="SSF51395">
    <property type="entry name" value="FMN-linked oxidoreductases"/>
    <property type="match status" value="1"/>
</dbReference>
<feature type="binding site" evidence="11">
    <location>
        <begin position="219"/>
        <end position="221"/>
    </location>
    <ligand>
        <name>FMN</name>
        <dbReference type="ChEBI" id="CHEBI:58210"/>
    </ligand>
</feature>
<dbReference type="HAMAP" id="MF_00354">
    <property type="entry name" value="Idi_2"/>
    <property type="match status" value="1"/>
</dbReference>
<evidence type="ECO:0000313" key="14">
    <source>
        <dbReference type="Proteomes" id="UP000045545"/>
    </source>
</evidence>